<evidence type="ECO:0000313" key="3">
    <source>
        <dbReference type="EMBL" id="UWZ82176.1"/>
    </source>
</evidence>
<feature type="signal peptide" evidence="2">
    <location>
        <begin position="1"/>
        <end position="23"/>
    </location>
</feature>
<keyword evidence="4" id="KW-1185">Reference proteome</keyword>
<dbReference type="SUPFAM" id="SSF48452">
    <property type="entry name" value="TPR-like"/>
    <property type="match status" value="1"/>
</dbReference>
<evidence type="ECO:0000256" key="1">
    <source>
        <dbReference type="SAM" id="MobiDB-lite"/>
    </source>
</evidence>
<proteinExistence type="predicted"/>
<protein>
    <recommendedName>
        <fullName evidence="5">Tetratricopeptide repeat protein</fullName>
    </recommendedName>
</protein>
<feature type="compositionally biased region" description="Low complexity" evidence="1">
    <location>
        <begin position="29"/>
        <end position="45"/>
    </location>
</feature>
<organism evidence="3 4">
    <name type="scientific">Occallatibacter riparius</name>
    <dbReference type="NCBI Taxonomy" id="1002689"/>
    <lineage>
        <taxon>Bacteria</taxon>
        <taxon>Pseudomonadati</taxon>
        <taxon>Acidobacteriota</taxon>
        <taxon>Terriglobia</taxon>
        <taxon>Terriglobales</taxon>
        <taxon>Acidobacteriaceae</taxon>
        <taxon>Occallatibacter</taxon>
    </lineage>
</organism>
<gene>
    <name evidence="3" type="ORF">MOP44_16525</name>
</gene>
<dbReference type="AlphaFoldDB" id="A0A9J7BHA8"/>
<evidence type="ECO:0008006" key="5">
    <source>
        <dbReference type="Google" id="ProtNLM"/>
    </source>
</evidence>
<dbReference type="KEGG" id="orp:MOP44_16525"/>
<feature type="region of interest" description="Disordered" evidence="1">
    <location>
        <begin position="558"/>
        <end position="590"/>
    </location>
</feature>
<feature type="region of interest" description="Disordered" evidence="1">
    <location>
        <begin position="29"/>
        <end position="56"/>
    </location>
</feature>
<dbReference type="RefSeq" id="WP_260791299.1">
    <property type="nucleotide sequence ID" value="NZ_CP093313.1"/>
</dbReference>
<evidence type="ECO:0000256" key="2">
    <source>
        <dbReference type="SAM" id="SignalP"/>
    </source>
</evidence>
<dbReference type="InterPro" id="IPR011990">
    <property type="entry name" value="TPR-like_helical_dom_sf"/>
</dbReference>
<dbReference type="Gene3D" id="1.25.40.10">
    <property type="entry name" value="Tetratricopeptide repeat domain"/>
    <property type="match status" value="1"/>
</dbReference>
<reference evidence="3" key="1">
    <citation type="submission" date="2021-04" db="EMBL/GenBank/DDBJ databases">
        <title>Phylogenetic analysis of Acidobacteriaceae.</title>
        <authorList>
            <person name="Qiu L."/>
            <person name="Zhang Q."/>
        </authorList>
    </citation>
    <scope>NUCLEOTIDE SEQUENCE</scope>
    <source>
        <strain evidence="3">DSM 25168</strain>
    </source>
</reference>
<dbReference type="EMBL" id="CP093313">
    <property type="protein sequence ID" value="UWZ82176.1"/>
    <property type="molecule type" value="Genomic_DNA"/>
</dbReference>
<keyword evidence="2" id="KW-0732">Signal</keyword>
<feature type="chain" id="PRO_5039892863" description="Tetratricopeptide repeat protein" evidence="2">
    <location>
        <begin position="24"/>
        <end position="590"/>
    </location>
</feature>
<name>A0A9J7BHA8_9BACT</name>
<accession>A0A9J7BHA8</accession>
<evidence type="ECO:0000313" key="4">
    <source>
        <dbReference type="Proteomes" id="UP001059380"/>
    </source>
</evidence>
<sequence length="590" mass="65762">MSLSLRFSAALACACLFTLPVAAQSGQQQSSSSSAQLPNPAQQPQEKAPSLVDPAGPTVSLLPSEQLFLMASALNACGYDEGLEQSDPIRAKVRDELNQAFARSEDARNARDKVCLYIAQHKMTGTVRDIGQYVSLALYLTPPPELETSVELTEMPPDAVQVAEILPSLRTFVQTTNLHGIWLATHRSYDEIIDRFHDPLTRMIVNTDLYLKQPAETYTGRRFVVVVEPMLNPHTVNARIYGTDYVVVLAPENGNIRMNDVRHVYLHYMIEPLLYARANAIDRAQPILKEIREAPLEFRYRSDTVPLTVECLIKAIEARTMDTGIPDYKLPAGVDRSQMPRYERERQVVQQKQETVRQAAVQHDMKQGFVLTQYFYEQMIQFERDPASLKDTIGEMVYSMDIDQQVHRARQTQFDQQADEEVLSRPKHKKVEGLDLAEAKLQAGDVIGASALARQYLAERSDSLQAVADAARANFVLARVAAMTGHPGEAVTRFQNTLATTKEPRLLAWSHIYLGRMLDLDCKRDQALSEYKLALDNRDGQQDTRLAAERGMKAAYSVKGHSCSEDDADDSGSASTPPGAAQGQPATKPQ</sequence>
<dbReference type="Proteomes" id="UP001059380">
    <property type="component" value="Chromosome"/>
</dbReference>